<comment type="caution">
    <text evidence="1">The sequence shown here is derived from an EMBL/GenBank/DDBJ whole genome shotgun (WGS) entry which is preliminary data.</text>
</comment>
<name>A0ABS6TZX7_STRHA</name>
<evidence type="ECO:0000313" key="1">
    <source>
        <dbReference type="EMBL" id="MBV7673843.1"/>
    </source>
</evidence>
<reference evidence="1 2" key="1">
    <citation type="submission" date="2021-07" db="EMBL/GenBank/DDBJ databases">
        <title>Sequencing Streptomyces halstedii LGO-A4 genome an citrus endophytic actinomycete.</title>
        <authorList>
            <person name="Samborskyy M."/>
            <person name="Scott N."/>
            <person name="Deglau R."/>
            <person name="Dickens S."/>
            <person name="Oliveira L.G."/>
        </authorList>
    </citation>
    <scope>NUCLEOTIDE SEQUENCE [LARGE SCALE GENOMIC DNA]</scope>
    <source>
        <strain evidence="1 2">LGO-A4</strain>
    </source>
</reference>
<sequence length="195" mass="21556">MENEEAYASWSRLKPDTKFAVEQLAAVLGAAGESAEAVFDAYLFAKKDLARSMQDLLRATLPPSRPAFAELRSRVSESLQERFGDRIPERYLAVPYDSVACQDLFGLLRENLGKPVDAAVLRAINADDIHTERRIRELRELGLRIDSVKHDGVGCYLLASLYLDPAQMPALVAKAIKKSSLPQAEQNKLIAALDA</sequence>
<protein>
    <submittedName>
        <fullName evidence="1">Uncharacterized protein</fullName>
    </submittedName>
</protein>
<accession>A0ABS6TZX7</accession>
<dbReference type="EMBL" id="JAHUVW010000003">
    <property type="protein sequence ID" value="MBV7673843.1"/>
    <property type="molecule type" value="Genomic_DNA"/>
</dbReference>
<proteinExistence type="predicted"/>
<keyword evidence="2" id="KW-1185">Reference proteome</keyword>
<gene>
    <name evidence="1" type="ORF">STHAL_30820</name>
</gene>
<organism evidence="1 2">
    <name type="scientific">Streptomyces halstedii</name>
    <dbReference type="NCBI Taxonomy" id="1944"/>
    <lineage>
        <taxon>Bacteria</taxon>
        <taxon>Bacillati</taxon>
        <taxon>Actinomycetota</taxon>
        <taxon>Actinomycetes</taxon>
        <taxon>Kitasatosporales</taxon>
        <taxon>Streptomycetaceae</taxon>
        <taxon>Streptomyces</taxon>
    </lineage>
</organism>
<dbReference type="Proteomes" id="UP000735541">
    <property type="component" value="Unassembled WGS sequence"/>
</dbReference>
<evidence type="ECO:0000313" key="2">
    <source>
        <dbReference type="Proteomes" id="UP000735541"/>
    </source>
</evidence>
<dbReference type="RefSeq" id="WP_228873526.1">
    <property type="nucleotide sequence ID" value="NZ_JAHUVW010000003.1"/>
</dbReference>